<feature type="region of interest" description="Disordered" evidence="1">
    <location>
        <begin position="28"/>
        <end position="345"/>
    </location>
</feature>
<dbReference type="PANTHER" id="PTHR31968">
    <property type="entry name" value="SERINE/ARGININE-RELATED PROTEIN 53"/>
    <property type="match status" value="1"/>
</dbReference>
<protein>
    <submittedName>
        <fullName evidence="2">Uncharacterized protein</fullName>
    </submittedName>
</protein>
<organism evidence="2 3">
    <name type="scientific">Riccia sorocarpa</name>
    <dbReference type="NCBI Taxonomy" id="122646"/>
    <lineage>
        <taxon>Eukaryota</taxon>
        <taxon>Viridiplantae</taxon>
        <taxon>Streptophyta</taxon>
        <taxon>Embryophyta</taxon>
        <taxon>Marchantiophyta</taxon>
        <taxon>Marchantiopsida</taxon>
        <taxon>Marchantiidae</taxon>
        <taxon>Marchantiales</taxon>
        <taxon>Ricciaceae</taxon>
        <taxon>Riccia</taxon>
    </lineage>
</organism>
<feature type="compositionally biased region" description="Polar residues" evidence="1">
    <location>
        <begin position="31"/>
        <end position="56"/>
    </location>
</feature>
<feature type="compositionally biased region" description="Basic and acidic residues" evidence="1">
    <location>
        <begin position="152"/>
        <end position="176"/>
    </location>
</feature>
<feature type="compositionally biased region" description="Basic and acidic residues" evidence="1">
    <location>
        <begin position="321"/>
        <end position="340"/>
    </location>
</feature>
<feature type="compositionally biased region" description="Basic and acidic residues" evidence="1">
    <location>
        <begin position="60"/>
        <end position="102"/>
    </location>
</feature>
<dbReference type="EMBL" id="JBJQOH010000002">
    <property type="protein sequence ID" value="KAL3696662.1"/>
    <property type="molecule type" value="Genomic_DNA"/>
</dbReference>
<feature type="compositionally biased region" description="Basic residues" evidence="1">
    <location>
        <begin position="117"/>
        <end position="129"/>
    </location>
</feature>
<keyword evidence="3" id="KW-1185">Reference proteome</keyword>
<accession>A0ABD3HYW8</accession>
<comment type="caution">
    <text evidence="2">The sequence shown here is derived from an EMBL/GenBank/DDBJ whole genome shotgun (WGS) entry which is preliminary data.</text>
</comment>
<feature type="compositionally biased region" description="Basic residues" evidence="1">
    <location>
        <begin position="140"/>
        <end position="151"/>
    </location>
</feature>
<feature type="compositionally biased region" description="Basic and acidic residues" evidence="1">
    <location>
        <begin position="299"/>
        <end position="314"/>
    </location>
</feature>
<feature type="compositionally biased region" description="Basic and acidic residues" evidence="1">
    <location>
        <begin position="198"/>
        <end position="222"/>
    </location>
</feature>
<evidence type="ECO:0000313" key="2">
    <source>
        <dbReference type="EMBL" id="KAL3696662.1"/>
    </source>
</evidence>
<evidence type="ECO:0000256" key="1">
    <source>
        <dbReference type="SAM" id="MobiDB-lite"/>
    </source>
</evidence>
<reference evidence="2 3" key="1">
    <citation type="submission" date="2024-09" db="EMBL/GenBank/DDBJ databases">
        <title>Chromosome-scale assembly of Riccia sorocarpa.</title>
        <authorList>
            <person name="Paukszto L."/>
        </authorList>
    </citation>
    <scope>NUCLEOTIDE SEQUENCE [LARGE SCALE GENOMIC DNA]</scope>
    <source>
        <strain evidence="2">LP-2024</strain>
        <tissue evidence="2">Aerial parts of the thallus</tissue>
    </source>
</reference>
<dbReference type="AlphaFoldDB" id="A0ABD3HYW8"/>
<proteinExistence type="predicted"/>
<dbReference type="PANTHER" id="PTHR31968:SF4">
    <property type="entry name" value="SERINE_ARGININE-RELATED PROTEIN 53"/>
    <property type="match status" value="1"/>
</dbReference>
<feature type="compositionally biased region" description="Basic residues" evidence="1">
    <location>
        <begin position="223"/>
        <end position="267"/>
    </location>
</feature>
<feature type="compositionally biased region" description="Basic and acidic residues" evidence="1">
    <location>
        <begin position="517"/>
        <end position="531"/>
    </location>
</feature>
<sequence>MEEEKAAAYYEELVRKGGNAAKYKQGLGFEGSQSSSLPKSIQGYGSLSNFVKSSPGRTAALEKESRVVGIRDKLRKKDDDGSLRKPSPDRNRKTDRVDDKDARRRRRRSRTPESPRRDRKREKSPRHRSSSPGERDPKSNKQKRSRSRSSSRRSDSSKKKARAETPEKNATSERRQLSPSRSPSPSSSSEKSRRKKDSKQNTKDRSIPPEDDSRHKRSPDRSRTRRSRSRSAERRRRRSRSRSRSNERRSRRRSRSYSPRRSRRRDRSRSPPSYRSSYRKRHDRYDQRVSKRSSSYRSDGNRRRYEDDRERDGSSYRARNRKAEERSRAAPEKTQERDYSKLIPNFDSMTPAEKVKAKMKLQLAETVVKDKSKGMSGEWERFDFDKSAPLDDDAKQDYFGDGTGAGDDTTFLKNTGSTFVASTNQVTREAQRQSAHEDAIFGPPQGLRITVSRPDVLAEVEKSDRAVDSEDQPVIVEDTTLSHKDETPGESLFPKTGSNMVVSEQVIAMQQAGSWQERARRMRESRAALGS</sequence>
<evidence type="ECO:0000313" key="3">
    <source>
        <dbReference type="Proteomes" id="UP001633002"/>
    </source>
</evidence>
<dbReference type="Proteomes" id="UP001633002">
    <property type="component" value="Unassembled WGS sequence"/>
</dbReference>
<feature type="compositionally biased region" description="Low complexity" evidence="1">
    <location>
        <begin position="178"/>
        <end position="189"/>
    </location>
</feature>
<dbReference type="InterPro" id="IPR034604">
    <property type="entry name" value="SRRP53"/>
</dbReference>
<name>A0ABD3HYW8_9MARC</name>
<feature type="region of interest" description="Disordered" evidence="1">
    <location>
        <begin position="512"/>
        <end position="531"/>
    </location>
</feature>
<gene>
    <name evidence="2" type="ORF">R1sor_010738</name>
</gene>